<dbReference type="AlphaFoldDB" id="D3ATD8"/>
<evidence type="ECO:0000256" key="16">
    <source>
        <dbReference type="ARBA" id="ARBA00047415"/>
    </source>
</evidence>
<evidence type="ECO:0000256" key="4">
    <source>
        <dbReference type="ARBA" id="ARBA00012622"/>
    </source>
</evidence>
<evidence type="ECO:0000256" key="5">
    <source>
        <dbReference type="ARBA" id="ARBA00016895"/>
    </source>
</evidence>
<evidence type="ECO:0000256" key="1">
    <source>
        <dbReference type="ARBA" id="ARBA00002268"/>
    </source>
</evidence>
<dbReference type="RefSeq" id="WP_006777302.1">
    <property type="nucleotide sequence ID" value="NZ_GG667915.1"/>
</dbReference>
<evidence type="ECO:0000313" key="17">
    <source>
        <dbReference type="EMBL" id="EFC94921.1"/>
    </source>
</evidence>
<keyword evidence="9" id="KW-0671">Queuosine biosynthesis</keyword>
<evidence type="ECO:0000256" key="3">
    <source>
        <dbReference type="ARBA" id="ARBA00008207"/>
    </source>
</evidence>
<keyword evidence="8" id="KW-0479">Metal-binding</keyword>
<gene>
    <name evidence="17" type="ORF">CLOSTHATH_06897</name>
</gene>
<dbReference type="UniPathway" id="UPA00392"/>
<comment type="similarity">
    <text evidence="3">Belongs to the QueH family.</text>
</comment>
<keyword evidence="14" id="KW-0676">Redox-active center</keyword>
<evidence type="ECO:0000256" key="15">
    <source>
        <dbReference type="ARBA" id="ARBA00031446"/>
    </source>
</evidence>
<name>D3ATD8_9FIRM</name>
<comment type="function">
    <text evidence="1">Catalyzes the conversion of epoxyqueuosine (oQ) to queuosine (Q), which is a hypermodified base found in the wobble positions of tRNA(Asp), tRNA(Asn), tRNA(His) and tRNA(Tyr).</text>
</comment>
<keyword evidence="6" id="KW-0004">4Fe-4S</keyword>
<dbReference type="InterPro" id="IPR003828">
    <property type="entry name" value="QueH"/>
</dbReference>
<evidence type="ECO:0000256" key="13">
    <source>
        <dbReference type="ARBA" id="ARBA00023157"/>
    </source>
</evidence>
<evidence type="ECO:0000256" key="2">
    <source>
        <dbReference type="ARBA" id="ARBA00004691"/>
    </source>
</evidence>
<evidence type="ECO:0000256" key="8">
    <source>
        <dbReference type="ARBA" id="ARBA00022723"/>
    </source>
</evidence>
<dbReference type="GO" id="GO:0051539">
    <property type="term" value="F:4 iron, 4 sulfur cluster binding"/>
    <property type="evidence" value="ECO:0007669"/>
    <property type="project" value="UniProtKB-KW"/>
</dbReference>
<dbReference type="PANTHER" id="PTHR36701:SF1">
    <property type="entry name" value="EPOXYQUEUOSINE REDUCTASE QUEH"/>
    <property type="match status" value="1"/>
</dbReference>
<comment type="catalytic activity">
    <reaction evidence="16">
        <text>epoxyqueuosine(34) in tRNA + AH2 = queuosine(34) in tRNA + A + H2O</text>
        <dbReference type="Rhea" id="RHEA:32159"/>
        <dbReference type="Rhea" id="RHEA-COMP:18571"/>
        <dbReference type="Rhea" id="RHEA-COMP:18582"/>
        <dbReference type="ChEBI" id="CHEBI:13193"/>
        <dbReference type="ChEBI" id="CHEBI:15377"/>
        <dbReference type="ChEBI" id="CHEBI:17499"/>
        <dbReference type="ChEBI" id="CHEBI:194431"/>
        <dbReference type="ChEBI" id="CHEBI:194443"/>
        <dbReference type="EC" id="1.17.99.6"/>
    </reaction>
</comment>
<reference evidence="17 18" key="1">
    <citation type="submission" date="2010-01" db="EMBL/GenBank/DDBJ databases">
        <authorList>
            <person name="Weinstock G."/>
            <person name="Sodergren E."/>
            <person name="Clifton S."/>
            <person name="Fulton L."/>
            <person name="Fulton B."/>
            <person name="Courtney L."/>
            <person name="Fronick C."/>
            <person name="Harrison M."/>
            <person name="Strong C."/>
            <person name="Farmer C."/>
            <person name="Delahaunty K."/>
            <person name="Markovic C."/>
            <person name="Hall O."/>
            <person name="Minx P."/>
            <person name="Tomlinson C."/>
            <person name="Mitreva M."/>
            <person name="Nelson J."/>
            <person name="Hou S."/>
            <person name="Wollam A."/>
            <person name="Pepin K.H."/>
            <person name="Johnson M."/>
            <person name="Bhonagiri V."/>
            <person name="Nash W.E."/>
            <person name="Warren W."/>
            <person name="Chinwalla A."/>
            <person name="Mardis E.R."/>
            <person name="Wilson R.K."/>
        </authorList>
    </citation>
    <scope>NUCLEOTIDE SEQUENCE [LARGE SCALE GENOMIC DNA]</scope>
    <source>
        <strain evidence="17 18">DSM 13479</strain>
    </source>
</reference>
<dbReference type="Proteomes" id="UP000004968">
    <property type="component" value="Unassembled WGS sequence"/>
</dbReference>
<proteinExistence type="inferred from homology"/>
<keyword evidence="10" id="KW-0560">Oxidoreductase</keyword>
<dbReference type="Pfam" id="PF02677">
    <property type="entry name" value="QueH"/>
    <property type="match status" value="1"/>
</dbReference>
<evidence type="ECO:0000256" key="14">
    <source>
        <dbReference type="ARBA" id="ARBA00023284"/>
    </source>
</evidence>
<evidence type="ECO:0000256" key="10">
    <source>
        <dbReference type="ARBA" id="ARBA00023002"/>
    </source>
</evidence>
<evidence type="ECO:0000256" key="6">
    <source>
        <dbReference type="ARBA" id="ARBA00022485"/>
    </source>
</evidence>
<evidence type="ECO:0000256" key="9">
    <source>
        <dbReference type="ARBA" id="ARBA00022785"/>
    </source>
</evidence>
<accession>D3ATD8</accession>
<evidence type="ECO:0000313" key="18">
    <source>
        <dbReference type="Proteomes" id="UP000004968"/>
    </source>
</evidence>
<evidence type="ECO:0000256" key="7">
    <source>
        <dbReference type="ARBA" id="ARBA00022694"/>
    </source>
</evidence>
<dbReference type="PANTHER" id="PTHR36701">
    <property type="entry name" value="EPOXYQUEUOSINE REDUCTASE QUEH"/>
    <property type="match status" value="1"/>
</dbReference>
<dbReference type="HOGENOM" id="CLU_158032_0_0_9"/>
<keyword evidence="12" id="KW-0411">Iron-sulfur</keyword>
<dbReference type="EC" id="1.17.99.6" evidence="4"/>
<dbReference type="GO" id="GO:0008616">
    <property type="term" value="P:tRNA queuosine(34) biosynthetic process"/>
    <property type="evidence" value="ECO:0007669"/>
    <property type="project" value="UniProtKB-UniPathway"/>
</dbReference>
<evidence type="ECO:0000256" key="11">
    <source>
        <dbReference type="ARBA" id="ARBA00023004"/>
    </source>
</evidence>
<protein>
    <recommendedName>
        <fullName evidence="5">Epoxyqueuosine reductase QueH</fullName>
        <ecNumber evidence="4">1.17.99.6</ecNumber>
    </recommendedName>
    <alternativeName>
        <fullName evidence="15">Queuosine biosynthesis protein QueH</fullName>
    </alternativeName>
</protein>
<evidence type="ECO:0000256" key="12">
    <source>
        <dbReference type="ARBA" id="ARBA00023014"/>
    </source>
</evidence>
<dbReference type="EMBL" id="ACIO01000885">
    <property type="protein sequence ID" value="EFC94921.1"/>
    <property type="molecule type" value="Genomic_DNA"/>
</dbReference>
<dbReference type="GO" id="GO:0046872">
    <property type="term" value="F:metal ion binding"/>
    <property type="evidence" value="ECO:0007669"/>
    <property type="project" value="UniProtKB-KW"/>
</dbReference>
<sequence length="94" mass="11405">MNHRNYQKELDTILEDFEKQGKVPRLLLHSCCAPCSSYVLEYLSKYFEITLYYYNPNIYPIQEYMKRVKEQEKLISEMKFVHPVLFRTGPYEPD</sequence>
<dbReference type="GO" id="GO:0052693">
    <property type="term" value="F:epoxyqueuosine reductase activity"/>
    <property type="evidence" value="ECO:0007669"/>
    <property type="project" value="UniProtKB-EC"/>
</dbReference>
<comment type="pathway">
    <text evidence="2">tRNA modification; tRNA-queuosine biosynthesis.</text>
</comment>
<keyword evidence="11" id="KW-0408">Iron</keyword>
<keyword evidence="13" id="KW-1015">Disulfide bond</keyword>
<comment type="caution">
    <text evidence="17">The sequence shown here is derived from an EMBL/GenBank/DDBJ whole genome shotgun (WGS) entry which is preliminary data.</text>
</comment>
<feature type="non-terminal residue" evidence="17">
    <location>
        <position position="94"/>
    </location>
</feature>
<organism evidence="17 18">
    <name type="scientific">Hungatella hathewayi DSM 13479</name>
    <dbReference type="NCBI Taxonomy" id="566550"/>
    <lineage>
        <taxon>Bacteria</taxon>
        <taxon>Bacillati</taxon>
        <taxon>Bacillota</taxon>
        <taxon>Clostridia</taxon>
        <taxon>Lachnospirales</taxon>
        <taxon>Lachnospiraceae</taxon>
        <taxon>Hungatella</taxon>
    </lineage>
</organism>
<keyword evidence="7" id="KW-0819">tRNA processing</keyword>